<feature type="region of interest" description="Disordered" evidence="5">
    <location>
        <begin position="149"/>
        <end position="189"/>
    </location>
</feature>
<dbReference type="Pfam" id="PF09507">
    <property type="entry name" value="CDC27"/>
    <property type="match status" value="1"/>
</dbReference>
<sequence>MEELELVVENIEELVADENRIVTYKMLSQFLGIHVNQAKQMLYYYVERKQKENSGAQLHVTYLVSGKAVENGMLCHKVAVVREDQLEAVKLKMLVIASVHVYSIQKAMLKDSSPLFNTDYEAIKENLQNSNKYSAIRCADAVPRSAEEMAQLQKSLQQSSRCSSETESSSKPIVNGNVPTAPKNVPQQPKGIMGMFCAKTTAKTHDKEVKGEPVVVKDVESAASSGSKTTNKGNSFTNFFLKASAKKSSPPFSQVTEEDLPAKSTLENAEIGDTPVVLDSNVKPVSDGDRGGDGERSPTSMASTQKPQANQEKILTKKDMVNKQQQKGGQSKKTKRNVPLTSEEEEPCIKRRRRIRQPQSDSSDDEVIPDSPEACDIRTPSPSPEEPTGEEDISPPCFADIEVKPPCWENADGSQKAVGVKRRKRRRVLKSKMFLDEEGAMVTEKVYQSESCTDSEDEFVAKQQESKNLLGSKPAATKSTLGNKDQLKEQKDKKAAASSRAGKQASIMGFFKKAV</sequence>
<dbReference type="Proteomes" id="UP000287033">
    <property type="component" value="Unassembled WGS sequence"/>
</dbReference>
<protein>
    <recommendedName>
        <fullName evidence="2">DNA polymerase delta subunit 3</fullName>
    </recommendedName>
</protein>
<gene>
    <name evidence="6" type="ORF">chiPu_0017255</name>
</gene>
<dbReference type="PANTHER" id="PTHR17598:SF13">
    <property type="entry name" value="DNA POLYMERASE DELTA SUBUNIT 3"/>
    <property type="match status" value="1"/>
</dbReference>
<reference evidence="6 7" key="1">
    <citation type="journal article" date="2018" name="Nat. Ecol. Evol.">
        <title>Shark genomes provide insights into elasmobranch evolution and the origin of vertebrates.</title>
        <authorList>
            <person name="Hara Y"/>
            <person name="Yamaguchi K"/>
            <person name="Onimaru K"/>
            <person name="Kadota M"/>
            <person name="Koyanagi M"/>
            <person name="Keeley SD"/>
            <person name="Tatsumi K"/>
            <person name="Tanaka K"/>
            <person name="Motone F"/>
            <person name="Kageyama Y"/>
            <person name="Nozu R"/>
            <person name="Adachi N"/>
            <person name="Nishimura O"/>
            <person name="Nakagawa R"/>
            <person name="Tanegashima C"/>
            <person name="Kiyatake I"/>
            <person name="Matsumoto R"/>
            <person name="Murakumo K"/>
            <person name="Nishida K"/>
            <person name="Terakita A"/>
            <person name="Kuratani S"/>
            <person name="Sato K"/>
            <person name="Hyodo S Kuraku.S."/>
        </authorList>
    </citation>
    <scope>NUCLEOTIDE SEQUENCE [LARGE SCALE GENOMIC DNA]</scope>
</reference>
<organism evidence="6 7">
    <name type="scientific">Chiloscyllium punctatum</name>
    <name type="common">Brownbanded bambooshark</name>
    <name type="synonym">Hemiscyllium punctatum</name>
    <dbReference type="NCBI Taxonomy" id="137246"/>
    <lineage>
        <taxon>Eukaryota</taxon>
        <taxon>Metazoa</taxon>
        <taxon>Chordata</taxon>
        <taxon>Craniata</taxon>
        <taxon>Vertebrata</taxon>
        <taxon>Chondrichthyes</taxon>
        <taxon>Elasmobranchii</taxon>
        <taxon>Galeomorphii</taxon>
        <taxon>Galeoidea</taxon>
        <taxon>Orectolobiformes</taxon>
        <taxon>Hemiscylliidae</taxon>
        <taxon>Chiloscyllium</taxon>
    </lineage>
</organism>
<keyword evidence="4" id="KW-0539">Nucleus</keyword>
<feature type="region of interest" description="Disordered" evidence="5">
    <location>
        <begin position="457"/>
        <end position="504"/>
    </location>
</feature>
<evidence type="ECO:0000256" key="4">
    <source>
        <dbReference type="ARBA" id="ARBA00023242"/>
    </source>
</evidence>
<feature type="compositionally biased region" description="Polar residues" evidence="5">
    <location>
        <begin position="297"/>
        <end position="313"/>
    </location>
</feature>
<comment type="subcellular location">
    <subcellularLocation>
        <location evidence="1">Nucleus</location>
    </subcellularLocation>
</comment>
<evidence type="ECO:0000313" key="6">
    <source>
        <dbReference type="EMBL" id="GCC38739.1"/>
    </source>
</evidence>
<evidence type="ECO:0000313" key="7">
    <source>
        <dbReference type="Proteomes" id="UP000287033"/>
    </source>
</evidence>
<dbReference type="PANTHER" id="PTHR17598">
    <property type="entry name" value="DNA POLYMERASE DELTA SUBUNIT 3"/>
    <property type="match status" value="1"/>
</dbReference>
<comment type="caution">
    <text evidence="6">The sequence shown here is derived from an EMBL/GenBank/DDBJ whole genome shotgun (WGS) entry which is preliminary data.</text>
</comment>
<evidence type="ECO:0000256" key="1">
    <source>
        <dbReference type="ARBA" id="ARBA00004123"/>
    </source>
</evidence>
<dbReference type="InterPro" id="IPR041913">
    <property type="entry name" value="POLD3_sf"/>
</dbReference>
<feature type="region of interest" description="Disordered" evidence="5">
    <location>
        <begin position="245"/>
        <end position="425"/>
    </location>
</feature>
<feature type="compositionally biased region" description="Basic and acidic residues" evidence="5">
    <location>
        <begin position="286"/>
        <end position="296"/>
    </location>
</feature>
<proteinExistence type="predicted"/>
<dbReference type="OrthoDB" id="514823at2759"/>
<keyword evidence="3" id="KW-0235">DNA replication</keyword>
<dbReference type="GO" id="GO:0006271">
    <property type="term" value="P:DNA strand elongation involved in DNA replication"/>
    <property type="evidence" value="ECO:0007669"/>
    <property type="project" value="TreeGrafter"/>
</dbReference>
<feature type="compositionally biased region" description="Basic and acidic residues" evidence="5">
    <location>
        <begin position="485"/>
        <end position="495"/>
    </location>
</feature>
<dbReference type="GO" id="GO:1904161">
    <property type="term" value="P:DNA synthesis involved in UV-damage excision repair"/>
    <property type="evidence" value="ECO:0007669"/>
    <property type="project" value="TreeGrafter"/>
</dbReference>
<dbReference type="GO" id="GO:0006297">
    <property type="term" value="P:nucleotide-excision repair, DNA gap filling"/>
    <property type="evidence" value="ECO:0007669"/>
    <property type="project" value="TreeGrafter"/>
</dbReference>
<dbReference type="FunFam" id="3.90.1030.20:FF:000002">
    <property type="entry name" value="DNA polymerase delta subunit"/>
    <property type="match status" value="1"/>
</dbReference>
<feature type="compositionally biased region" description="Low complexity" evidence="5">
    <location>
        <begin position="159"/>
        <end position="170"/>
    </location>
</feature>
<dbReference type="AlphaFoldDB" id="A0A401T7W7"/>
<dbReference type="STRING" id="137246.A0A401T7W7"/>
<evidence type="ECO:0000256" key="3">
    <source>
        <dbReference type="ARBA" id="ARBA00022705"/>
    </source>
</evidence>
<evidence type="ECO:0000256" key="5">
    <source>
        <dbReference type="SAM" id="MobiDB-lite"/>
    </source>
</evidence>
<dbReference type="GO" id="GO:0043625">
    <property type="term" value="C:delta DNA polymerase complex"/>
    <property type="evidence" value="ECO:0007669"/>
    <property type="project" value="InterPro"/>
</dbReference>
<dbReference type="GO" id="GO:0003887">
    <property type="term" value="F:DNA-directed DNA polymerase activity"/>
    <property type="evidence" value="ECO:0007669"/>
    <property type="project" value="TreeGrafter"/>
</dbReference>
<dbReference type="InterPro" id="IPR019038">
    <property type="entry name" value="POLD3"/>
</dbReference>
<dbReference type="EMBL" id="BEZZ01001245">
    <property type="protein sequence ID" value="GCC38739.1"/>
    <property type="molecule type" value="Genomic_DNA"/>
</dbReference>
<dbReference type="Gene3D" id="3.90.1030.20">
    <property type="entry name" value="DNA polymerase delta, p66 (Cdc27) subunit, wHTH domain"/>
    <property type="match status" value="1"/>
</dbReference>
<accession>A0A401T7W7</accession>
<dbReference type="OMA" id="QMLYDFH"/>
<keyword evidence="7" id="KW-1185">Reference proteome</keyword>
<name>A0A401T7W7_CHIPU</name>
<evidence type="ECO:0000256" key="2">
    <source>
        <dbReference type="ARBA" id="ARBA00017589"/>
    </source>
</evidence>